<dbReference type="InterPro" id="IPR045584">
    <property type="entry name" value="Pilin-like"/>
</dbReference>
<evidence type="ECO:0000313" key="5">
    <source>
        <dbReference type="EMBL" id="TAA29146.1"/>
    </source>
</evidence>
<dbReference type="PANTHER" id="PTHR30093">
    <property type="entry name" value="GENERAL SECRETION PATHWAY PROTEIN G"/>
    <property type="match status" value="1"/>
</dbReference>
<keyword evidence="3" id="KW-0281">Fimbrium</keyword>
<dbReference type="SUPFAM" id="SSF54523">
    <property type="entry name" value="Pili subunits"/>
    <property type="match status" value="1"/>
</dbReference>
<dbReference type="Proteomes" id="UP000291286">
    <property type="component" value="Unassembled WGS sequence"/>
</dbReference>
<keyword evidence="2" id="KW-0488">Methylation</keyword>
<dbReference type="Pfam" id="PF00114">
    <property type="entry name" value="Pilin"/>
    <property type="match status" value="1"/>
</dbReference>
<dbReference type="RefSeq" id="WP_130519291.1">
    <property type="nucleotide sequence ID" value="NZ_SHMA01000005.1"/>
</dbReference>
<evidence type="ECO:0000256" key="3">
    <source>
        <dbReference type="RuleBase" id="RU000389"/>
    </source>
</evidence>
<sequence>MKKNMQGGFTLIELMIVVAIIAILAAIALPAYQDYTVRSRVSELAVLASGAKATVAENIANNGGTVAAGACAGVNTFTTTNKTTNADSLSCTDTTGAISVTGTAKAKGVVLTFTPASNDSTVTWTCKTNQASNYKYVPSECRNT</sequence>
<dbReference type="PANTHER" id="PTHR30093:SF34">
    <property type="entry name" value="PREPILIN PEPTIDASE-DEPENDENT PROTEIN D"/>
    <property type="match status" value="1"/>
</dbReference>
<comment type="similarity">
    <text evidence="1 3">Belongs to the N-Me-Phe pilin family.</text>
</comment>
<gene>
    <name evidence="5" type="ORF">EA661_12785</name>
</gene>
<evidence type="ECO:0000313" key="6">
    <source>
        <dbReference type="Proteomes" id="UP000291286"/>
    </source>
</evidence>
<dbReference type="InterPro" id="IPR001082">
    <property type="entry name" value="Pilin"/>
</dbReference>
<keyword evidence="4" id="KW-1133">Transmembrane helix</keyword>
<evidence type="ECO:0000256" key="4">
    <source>
        <dbReference type="SAM" id="Phobius"/>
    </source>
</evidence>
<dbReference type="NCBIfam" id="TIGR02532">
    <property type="entry name" value="IV_pilin_GFxxxE"/>
    <property type="match status" value="1"/>
</dbReference>
<evidence type="ECO:0000256" key="2">
    <source>
        <dbReference type="ARBA" id="ARBA00022481"/>
    </source>
</evidence>
<dbReference type="InterPro" id="IPR012902">
    <property type="entry name" value="N_methyl_site"/>
</dbReference>
<accession>A0A4Q8LI22</accession>
<feature type="transmembrane region" description="Helical" evidence="4">
    <location>
        <begin position="12"/>
        <end position="32"/>
    </location>
</feature>
<comment type="caution">
    <text evidence="5">The sequence shown here is derived from an EMBL/GenBank/DDBJ whole genome shotgun (WGS) entry which is preliminary data.</text>
</comment>
<keyword evidence="4" id="KW-0472">Membrane</keyword>
<name>A0A4Q8LI22_9GAMM</name>
<dbReference type="GO" id="GO:0007155">
    <property type="term" value="P:cell adhesion"/>
    <property type="evidence" value="ECO:0007669"/>
    <property type="project" value="InterPro"/>
</dbReference>
<dbReference type="Gene3D" id="3.30.700.10">
    <property type="entry name" value="Glycoprotein, Type 4 Pilin"/>
    <property type="match status" value="1"/>
</dbReference>
<protein>
    <submittedName>
        <fullName evidence="5">Pilin</fullName>
    </submittedName>
</protein>
<dbReference type="Pfam" id="PF07963">
    <property type="entry name" value="N_methyl"/>
    <property type="match status" value="1"/>
</dbReference>
<dbReference type="EMBL" id="SHMB01000004">
    <property type="protein sequence ID" value="TAA29146.1"/>
    <property type="molecule type" value="Genomic_DNA"/>
</dbReference>
<dbReference type="GO" id="GO:0009289">
    <property type="term" value="C:pilus"/>
    <property type="evidence" value="ECO:0007669"/>
    <property type="project" value="InterPro"/>
</dbReference>
<organism evidence="5 6">
    <name type="scientific">Pseudoxanthomonas winnipegensis</name>
    <dbReference type="NCBI Taxonomy" id="2480810"/>
    <lineage>
        <taxon>Bacteria</taxon>
        <taxon>Pseudomonadati</taxon>
        <taxon>Pseudomonadota</taxon>
        <taxon>Gammaproteobacteria</taxon>
        <taxon>Lysobacterales</taxon>
        <taxon>Lysobacteraceae</taxon>
        <taxon>Pseudoxanthomonas</taxon>
    </lineage>
</organism>
<reference evidence="5 6" key="1">
    <citation type="submission" date="2019-02" db="EMBL/GenBank/DDBJ databases">
        <title>WGS of Pseudoxanthomonas species novum from clinical isolates.</title>
        <authorList>
            <person name="Bernier A.-M."/>
            <person name="Bernard K."/>
            <person name="Vachon A."/>
        </authorList>
    </citation>
    <scope>NUCLEOTIDE SEQUENCE [LARGE SCALE GENOMIC DNA]</scope>
    <source>
        <strain evidence="5 6">NML171202</strain>
    </source>
</reference>
<keyword evidence="4" id="KW-0812">Transmembrane</keyword>
<dbReference type="AlphaFoldDB" id="A0A4Q8LI22"/>
<evidence type="ECO:0000256" key="1">
    <source>
        <dbReference type="ARBA" id="ARBA00005233"/>
    </source>
</evidence>
<proteinExistence type="inferred from homology"/>
<dbReference type="PROSITE" id="PS00409">
    <property type="entry name" value="PROKAR_NTER_METHYL"/>
    <property type="match status" value="1"/>
</dbReference>